<comment type="caution">
    <text evidence="1">The sequence shown here is derived from an EMBL/GenBank/DDBJ whole genome shotgun (WGS) entry which is preliminary data.</text>
</comment>
<proteinExistence type="predicted"/>
<gene>
    <name evidence="1" type="ORF">F4821DRAFT_235754</name>
</gene>
<keyword evidence="2" id="KW-1185">Reference proteome</keyword>
<evidence type="ECO:0000313" key="2">
    <source>
        <dbReference type="Proteomes" id="UP001497680"/>
    </source>
</evidence>
<reference evidence="1 2" key="1">
    <citation type="journal article" date="2022" name="New Phytol.">
        <title>Ecological generalism drives hyperdiversity of secondary metabolite gene clusters in xylarialean endophytes.</title>
        <authorList>
            <person name="Franco M.E.E."/>
            <person name="Wisecaver J.H."/>
            <person name="Arnold A.E."/>
            <person name="Ju Y.M."/>
            <person name="Slot J.C."/>
            <person name="Ahrendt S."/>
            <person name="Moore L.P."/>
            <person name="Eastman K.E."/>
            <person name="Scott K."/>
            <person name="Konkel Z."/>
            <person name="Mondo S.J."/>
            <person name="Kuo A."/>
            <person name="Hayes R.D."/>
            <person name="Haridas S."/>
            <person name="Andreopoulos B."/>
            <person name="Riley R."/>
            <person name="LaButti K."/>
            <person name="Pangilinan J."/>
            <person name="Lipzen A."/>
            <person name="Amirebrahimi M."/>
            <person name="Yan J."/>
            <person name="Adam C."/>
            <person name="Keymanesh K."/>
            <person name="Ng V."/>
            <person name="Louie K."/>
            <person name="Northen T."/>
            <person name="Drula E."/>
            <person name="Henrissat B."/>
            <person name="Hsieh H.M."/>
            <person name="Youens-Clark K."/>
            <person name="Lutzoni F."/>
            <person name="Miadlikowska J."/>
            <person name="Eastwood D.C."/>
            <person name="Hamelin R.C."/>
            <person name="Grigoriev I.V."/>
            <person name="U'Ren J.M."/>
        </authorList>
    </citation>
    <scope>NUCLEOTIDE SEQUENCE [LARGE SCALE GENOMIC DNA]</scope>
    <source>
        <strain evidence="1 2">ER1909</strain>
    </source>
</reference>
<name>A0ACC0D582_9PEZI</name>
<dbReference type="Proteomes" id="UP001497680">
    <property type="component" value="Unassembled WGS sequence"/>
</dbReference>
<protein>
    <submittedName>
        <fullName evidence="1">Uncharacterized protein</fullName>
    </submittedName>
</protein>
<organism evidence="1 2">
    <name type="scientific">Hypoxylon rubiginosum</name>
    <dbReference type="NCBI Taxonomy" id="110542"/>
    <lineage>
        <taxon>Eukaryota</taxon>
        <taxon>Fungi</taxon>
        <taxon>Dikarya</taxon>
        <taxon>Ascomycota</taxon>
        <taxon>Pezizomycotina</taxon>
        <taxon>Sordariomycetes</taxon>
        <taxon>Xylariomycetidae</taxon>
        <taxon>Xylariales</taxon>
        <taxon>Hypoxylaceae</taxon>
        <taxon>Hypoxylon</taxon>
    </lineage>
</organism>
<evidence type="ECO:0000313" key="1">
    <source>
        <dbReference type="EMBL" id="KAI6087717.1"/>
    </source>
</evidence>
<sequence>MDRMEGIPLSQCWETTSLGAKSRIVKQVAAYAAAVFKRQFRGIGSLYLSEPNNLDTTLRLGEMVLMALF</sequence>
<accession>A0ACC0D582</accession>
<dbReference type="EMBL" id="MU394306">
    <property type="protein sequence ID" value="KAI6087717.1"/>
    <property type="molecule type" value="Genomic_DNA"/>
</dbReference>